<feature type="chain" id="PRO_5045887012" description="Xaa-Pro dipeptidyl-peptidase" evidence="10">
    <location>
        <begin position="24"/>
        <end position="706"/>
    </location>
</feature>
<dbReference type="SMART" id="SM00939">
    <property type="entry name" value="PepX_C"/>
    <property type="match status" value="1"/>
</dbReference>
<evidence type="ECO:0000256" key="9">
    <source>
        <dbReference type="SAM" id="MobiDB-lite"/>
    </source>
</evidence>
<keyword evidence="6" id="KW-0378">Hydrolase</keyword>
<dbReference type="InterPro" id="IPR029058">
    <property type="entry name" value="AB_hydrolase_fold"/>
</dbReference>
<dbReference type="InterPro" id="IPR008252">
    <property type="entry name" value="Pept_S15_Xpro"/>
</dbReference>
<comment type="catalytic activity">
    <reaction evidence="1">
        <text>Hydrolyzes Xaa-Pro-|- bonds to release unblocked, N-terminal dipeptides from substrates including Ala-Pro-|-p-nitroanilide and (sequentially) Tyr-Pro-|-Phe-Pro-|-Gly-Pro-|-Ile.</text>
        <dbReference type="EC" id="3.4.14.11"/>
    </reaction>
</comment>
<feature type="region of interest" description="Disordered" evidence="9">
    <location>
        <begin position="129"/>
        <end position="151"/>
    </location>
</feature>
<dbReference type="Gene3D" id="2.60.120.260">
    <property type="entry name" value="Galactose-binding domain-like"/>
    <property type="match status" value="1"/>
</dbReference>
<dbReference type="SUPFAM" id="SSF53474">
    <property type="entry name" value="alpha/beta-Hydrolases"/>
    <property type="match status" value="1"/>
</dbReference>
<keyword evidence="10" id="KW-0732">Signal</keyword>
<evidence type="ECO:0000313" key="13">
    <source>
        <dbReference type="Proteomes" id="UP001582793"/>
    </source>
</evidence>
<evidence type="ECO:0000256" key="8">
    <source>
        <dbReference type="ARBA" id="ARBA00030045"/>
    </source>
</evidence>
<evidence type="ECO:0000256" key="2">
    <source>
        <dbReference type="ARBA" id="ARBA00010819"/>
    </source>
</evidence>
<accession>A0ABV5CK51</accession>
<dbReference type="InterPro" id="IPR013736">
    <property type="entry name" value="Xaa-Pro_dipept_C"/>
</dbReference>
<keyword evidence="5" id="KW-0645">Protease</keyword>
<dbReference type="InterPro" id="IPR050585">
    <property type="entry name" value="Xaa-Pro_dipeptidyl-ppase/CocE"/>
</dbReference>
<dbReference type="Pfam" id="PF02129">
    <property type="entry name" value="Peptidase_S15"/>
    <property type="match status" value="1"/>
</dbReference>
<evidence type="ECO:0000256" key="5">
    <source>
        <dbReference type="ARBA" id="ARBA00022670"/>
    </source>
</evidence>
<evidence type="ECO:0000256" key="4">
    <source>
        <dbReference type="ARBA" id="ARBA00022438"/>
    </source>
</evidence>
<sequence length="706" mass="75445">MTRRKLGARAVVTTAVSCVVALAAGTAVTQPAAAAPTNAGPVFLDGQAQIVPEFADSTTWIRQQLWVETEFDSDGDGRRDRMHVDVTRPGPTADGLKVPVVYETSPYYAGTGSTQRQYLWNVSHELGEQPPARLSPPPITHRADRTSVSSSEVSTWVPRGFAVVHSDSPGTGLSQGCPTVGGSNESLAPKAVVDWLNGRAKGFTSVDGTEQVSATSWSTGKVGMTGTSYNGTLPLAAATTGVKGLEAIIPIAPNTSYYHYYRSQGLVRNPGGWVGEDIDFLFDYIHSGFPERRQYCIEQVRDMMNRHQDRATGDFNDFWAGRDYLPQVKNVKAATLMAHAFNDWNVMPEHSVRIIEALKARKVPVQAYFHQGGHGGAPPLDMRNKWFSRYLYGVRNGVENDPKAWIIRNETGTSQLTPYADYPNPAASPVTLNLSAGGATTGGLTSLARPGTGVERFVDGGNTACNIGTYATADSPHRLLYVTPELSAPVHISGSPKVTLKLASSKAAANLSVALVRLPWTGAAGCESSTRGSTTSVITRGWADPQNRDSLTRSKPLVPGRFVDVTVDLQPDDQVIPAGQRIGLMVFSTDHEFTLHPAPGTELSVDLAGASLELPVVGGPLAMPVCDSPDTRATVVIGGVDSGVPNRPLAGSCTINDHILDGEQWPNHGQFVRHVTEVASDLVAAGKIEPRERGAIVSAAARSRIR</sequence>
<dbReference type="PANTHER" id="PTHR43056:SF10">
    <property type="entry name" value="COCE_NOND FAMILY, PUTATIVE (AFU_ORTHOLOGUE AFUA_7G00600)-RELATED"/>
    <property type="match status" value="1"/>
</dbReference>
<dbReference type="RefSeq" id="WP_375733149.1">
    <property type="nucleotide sequence ID" value="NZ_JBCGDC010000008.1"/>
</dbReference>
<reference evidence="12 13" key="1">
    <citation type="submission" date="2024-04" db="EMBL/GenBank/DDBJ databases">
        <title>Polymorphospora sp. isolated from Baiyangdian Lake in Xiong'an New Area.</title>
        <authorList>
            <person name="Zhang X."/>
            <person name="Liu J."/>
        </authorList>
    </citation>
    <scope>NUCLEOTIDE SEQUENCE [LARGE SCALE GENOMIC DNA]</scope>
    <source>
        <strain evidence="12 13">2-325</strain>
    </source>
</reference>
<dbReference type="Proteomes" id="UP001582793">
    <property type="component" value="Unassembled WGS sequence"/>
</dbReference>
<keyword evidence="13" id="KW-1185">Reference proteome</keyword>
<evidence type="ECO:0000256" key="1">
    <source>
        <dbReference type="ARBA" id="ARBA00000123"/>
    </source>
</evidence>
<name>A0ABV5CK51_9ACTN</name>
<comment type="caution">
    <text evidence="12">The sequence shown here is derived from an EMBL/GenBank/DDBJ whole genome shotgun (WGS) entry which is preliminary data.</text>
</comment>
<protein>
    <recommendedName>
        <fullName evidence="3">Xaa-Pro dipeptidyl-peptidase</fullName>
        <ecNumber evidence="3">3.4.14.11</ecNumber>
    </recommendedName>
    <alternativeName>
        <fullName evidence="8">X-prolyl-dipeptidyl aminopeptidase</fullName>
    </alternativeName>
</protein>
<dbReference type="PRINTS" id="PR00923">
    <property type="entry name" value="LACTOPTASE"/>
</dbReference>
<evidence type="ECO:0000256" key="10">
    <source>
        <dbReference type="SAM" id="SignalP"/>
    </source>
</evidence>
<dbReference type="InterPro" id="IPR000383">
    <property type="entry name" value="Xaa-Pro-like_dom"/>
</dbReference>
<dbReference type="PANTHER" id="PTHR43056">
    <property type="entry name" value="PEPTIDASE S9 PROLYL OLIGOPEPTIDASE"/>
    <property type="match status" value="1"/>
</dbReference>
<feature type="signal peptide" evidence="10">
    <location>
        <begin position="1"/>
        <end position="23"/>
    </location>
</feature>
<dbReference type="Gene3D" id="3.40.50.1820">
    <property type="entry name" value="alpha/beta hydrolase"/>
    <property type="match status" value="2"/>
</dbReference>
<dbReference type="SUPFAM" id="SSF49785">
    <property type="entry name" value="Galactose-binding domain-like"/>
    <property type="match status" value="1"/>
</dbReference>
<dbReference type="NCBIfam" id="NF003780">
    <property type="entry name" value="PRK05371.1-1"/>
    <property type="match status" value="1"/>
</dbReference>
<gene>
    <name evidence="12" type="ORF">AAFH96_04605</name>
</gene>
<proteinExistence type="inferred from homology"/>
<dbReference type="EC" id="3.4.14.11" evidence="3"/>
<evidence type="ECO:0000256" key="3">
    <source>
        <dbReference type="ARBA" id="ARBA00012463"/>
    </source>
</evidence>
<organism evidence="12 13">
    <name type="scientific">Polymorphospora lycopeni</name>
    <dbReference type="NCBI Taxonomy" id="3140240"/>
    <lineage>
        <taxon>Bacteria</taxon>
        <taxon>Bacillati</taxon>
        <taxon>Actinomycetota</taxon>
        <taxon>Actinomycetes</taxon>
        <taxon>Micromonosporales</taxon>
        <taxon>Micromonosporaceae</taxon>
        <taxon>Polymorphospora</taxon>
    </lineage>
</organism>
<keyword evidence="7" id="KW-0720">Serine protease</keyword>
<evidence type="ECO:0000256" key="6">
    <source>
        <dbReference type="ARBA" id="ARBA00022801"/>
    </source>
</evidence>
<keyword evidence="4" id="KW-0031">Aminopeptidase</keyword>
<dbReference type="EMBL" id="JBCGDC010000008">
    <property type="protein sequence ID" value="MFB6392383.1"/>
    <property type="molecule type" value="Genomic_DNA"/>
</dbReference>
<dbReference type="Pfam" id="PF08530">
    <property type="entry name" value="PepX_C"/>
    <property type="match status" value="1"/>
</dbReference>
<comment type="similarity">
    <text evidence="2">Belongs to the peptidase S15 family.</text>
</comment>
<feature type="domain" description="Xaa-Pro dipeptidyl-peptidase C-terminal" evidence="11">
    <location>
        <begin position="384"/>
        <end position="613"/>
    </location>
</feature>
<dbReference type="InterPro" id="IPR008979">
    <property type="entry name" value="Galactose-bd-like_sf"/>
</dbReference>
<evidence type="ECO:0000256" key="7">
    <source>
        <dbReference type="ARBA" id="ARBA00022825"/>
    </source>
</evidence>
<evidence type="ECO:0000259" key="11">
    <source>
        <dbReference type="SMART" id="SM00939"/>
    </source>
</evidence>
<evidence type="ECO:0000313" key="12">
    <source>
        <dbReference type="EMBL" id="MFB6392383.1"/>
    </source>
</evidence>